<dbReference type="EMBL" id="CASHSV030000716">
    <property type="protein sequence ID" value="CAJ2673433.1"/>
    <property type="molecule type" value="Genomic_DNA"/>
</dbReference>
<sequence length="122" mass="13105">MNTLLLKPCCFIVIFALIIIAMADSAPKSIASDSSAPAVHIIYTEKPQEEEPETYHIRTLTAVLGSEDAAKEALLYSYKSAASGFSAKLTPEQVAQISKQPGVLQVVPSQTVQLHSGPNKLH</sequence>
<dbReference type="Proteomes" id="UP001177021">
    <property type="component" value="Unassembled WGS sequence"/>
</dbReference>
<accession>A0ACB0LYE5</accession>
<keyword evidence="2" id="KW-1185">Reference proteome</keyword>
<name>A0ACB0LYE5_TRIPR</name>
<organism evidence="1 2">
    <name type="scientific">Trifolium pratense</name>
    <name type="common">Red clover</name>
    <dbReference type="NCBI Taxonomy" id="57577"/>
    <lineage>
        <taxon>Eukaryota</taxon>
        <taxon>Viridiplantae</taxon>
        <taxon>Streptophyta</taxon>
        <taxon>Embryophyta</taxon>
        <taxon>Tracheophyta</taxon>
        <taxon>Spermatophyta</taxon>
        <taxon>Magnoliopsida</taxon>
        <taxon>eudicotyledons</taxon>
        <taxon>Gunneridae</taxon>
        <taxon>Pentapetalae</taxon>
        <taxon>rosids</taxon>
        <taxon>fabids</taxon>
        <taxon>Fabales</taxon>
        <taxon>Fabaceae</taxon>
        <taxon>Papilionoideae</taxon>
        <taxon>50 kb inversion clade</taxon>
        <taxon>NPAAA clade</taxon>
        <taxon>Hologalegina</taxon>
        <taxon>IRL clade</taxon>
        <taxon>Trifolieae</taxon>
        <taxon>Trifolium</taxon>
    </lineage>
</organism>
<proteinExistence type="predicted"/>
<protein>
    <submittedName>
        <fullName evidence="1">Uncharacterized protein</fullName>
    </submittedName>
</protein>
<comment type="caution">
    <text evidence="1">The sequence shown here is derived from an EMBL/GenBank/DDBJ whole genome shotgun (WGS) entry which is preliminary data.</text>
</comment>
<evidence type="ECO:0000313" key="2">
    <source>
        <dbReference type="Proteomes" id="UP001177021"/>
    </source>
</evidence>
<reference evidence="1" key="1">
    <citation type="submission" date="2023-10" db="EMBL/GenBank/DDBJ databases">
        <authorList>
            <person name="Rodriguez Cubillos JULIANA M."/>
            <person name="De Vega J."/>
        </authorList>
    </citation>
    <scope>NUCLEOTIDE SEQUENCE</scope>
</reference>
<gene>
    <name evidence="1" type="ORF">MILVUS5_LOCUS36895</name>
</gene>
<evidence type="ECO:0000313" key="1">
    <source>
        <dbReference type="EMBL" id="CAJ2673433.1"/>
    </source>
</evidence>